<dbReference type="PATRIC" id="fig|1403316.3.peg.252"/>
<dbReference type="RefSeq" id="WP_022769571.1">
    <property type="nucleotide sequence ID" value="NC_022575.1"/>
</dbReference>
<evidence type="ECO:0000313" key="2">
    <source>
        <dbReference type="EMBL" id="AGX89042.1"/>
    </source>
</evidence>
<dbReference type="STRING" id="1403316.PRV_01410"/>
<organism evidence="2 3">
    <name type="scientific">Mycoplasma parvum str. Indiana</name>
    <dbReference type="NCBI Taxonomy" id="1403316"/>
    <lineage>
        <taxon>Bacteria</taxon>
        <taxon>Bacillati</taxon>
        <taxon>Mycoplasmatota</taxon>
        <taxon>Mollicutes</taxon>
        <taxon>Mycoplasmataceae</taxon>
        <taxon>Mycoplasma</taxon>
    </lineage>
</organism>
<dbReference type="HOGENOM" id="CLU_2618248_0_0_14"/>
<reference evidence="2 3" key="1">
    <citation type="journal article" date="2013" name="Genome Announc.">
        <title>Genome Sequence of Mycoplasma parvum (Formerly Eperythrozoon parvum), a Diminutive Hemoplasma of the Pig.</title>
        <authorList>
            <person name="do Nascimento N.C."/>
            <person name="Dos Santos A.P."/>
            <person name="Chu Y."/>
            <person name="Guimaraes A.M."/>
            <person name="Pagliaro A."/>
            <person name="Messick J.B."/>
        </authorList>
    </citation>
    <scope>NUCLEOTIDE SEQUENCE [LARGE SCALE GENOMIC DNA]</scope>
    <source>
        <strain evidence="2 3">Indiana</strain>
    </source>
</reference>
<name>U5NC93_9MOLU</name>
<keyword evidence="1" id="KW-0732">Signal</keyword>
<dbReference type="KEGG" id="mpv:PRV_01410"/>
<evidence type="ECO:0000256" key="1">
    <source>
        <dbReference type="SAM" id="SignalP"/>
    </source>
</evidence>
<feature type="signal peptide" evidence="1">
    <location>
        <begin position="1"/>
        <end position="20"/>
    </location>
</feature>
<proteinExistence type="predicted"/>
<gene>
    <name evidence="2" type="ORF">PRV_01410</name>
</gene>
<dbReference type="AlphaFoldDB" id="U5NC93"/>
<evidence type="ECO:0000313" key="3">
    <source>
        <dbReference type="Proteomes" id="UP000017119"/>
    </source>
</evidence>
<sequence>MSLFFKVFNIFGLISSVSVATVLTQMPAPIKKTVEEGSKNNKGIYSVRHPTEQHLTEKEKKEKEEEEQECLDDVYSVI</sequence>
<dbReference type="Proteomes" id="UP000017119">
    <property type="component" value="Chromosome"/>
</dbReference>
<keyword evidence="3" id="KW-1185">Reference proteome</keyword>
<accession>U5NC93</accession>
<dbReference type="EMBL" id="CP006771">
    <property type="protein sequence ID" value="AGX89042.1"/>
    <property type="molecule type" value="Genomic_DNA"/>
</dbReference>
<protein>
    <submittedName>
        <fullName evidence="2">Uncharacterized protein</fullName>
    </submittedName>
</protein>
<feature type="chain" id="PRO_5004662893" evidence="1">
    <location>
        <begin position="21"/>
        <end position="78"/>
    </location>
</feature>